<organism evidence="2 3">
    <name type="scientific">Aspergillus granulosus</name>
    <dbReference type="NCBI Taxonomy" id="176169"/>
    <lineage>
        <taxon>Eukaryota</taxon>
        <taxon>Fungi</taxon>
        <taxon>Dikarya</taxon>
        <taxon>Ascomycota</taxon>
        <taxon>Pezizomycotina</taxon>
        <taxon>Eurotiomycetes</taxon>
        <taxon>Eurotiomycetidae</taxon>
        <taxon>Eurotiales</taxon>
        <taxon>Aspergillaceae</taxon>
        <taxon>Aspergillus</taxon>
        <taxon>Aspergillus subgen. Nidulantes</taxon>
    </lineage>
</organism>
<evidence type="ECO:0000313" key="2">
    <source>
        <dbReference type="EMBL" id="KAL2816953.1"/>
    </source>
</evidence>
<name>A0ABR4HN88_9EURO</name>
<reference evidence="2 3" key="1">
    <citation type="submission" date="2024-07" db="EMBL/GenBank/DDBJ databases">
        <title>Section-level genome sequencing and comparative genomics of Aspergillus sections Usti and Cavernicolus.</title>
        <authorList>
            <consortium name="Lawrence Berkeley National Laboratory"/>
            <person name="Nybo J.L."/>
            <person name="Vesth T.C."/>
            <person name="Theobald S."/>
            <person name="Frisvad J.C."/>
            <person name="Larsen T.O."/>
            <person name="Kjaerboelling I."/>
            <person name="Rothschild-Mancinelli K."/>
            <person name="Lyhne E.K."/>
            <person name="Kogle M.E."/>
            <person name="Barry K."/>
            <person name="Clum A."/>
            <person name="Na H."/>
            <person name="Ledsgaard L."/>
            <person name="Lin J."/>
            <person name="Lipzen A."/>
            <person name="Kuo A."/>
            <person name="Riley R."/>
            <person name="Mondo S."/>
            <person name="Labutti K."/>
            <person name="Haridas S."/>
            <person name="Pangalinan J."/>
            <person name="Salamov A.A."/>
            <person name="Simmons B.A."/>
            <person name="Magnuson J.K."/>
            <person name="Chen J."/>
            <person name="Drula E."/>
            <person name="Henrissat B."/>
            <person name="Wiebenga A."/>
            <person name="Lubbers R.J."/>
            <person name="Gomes A.C."/>
            <person name="Makela M.R."/>
            <person name="Stajich J."/>
            <person name="Grigoriev I.V."/>
            <person name="Mortensen U.H."/>
            <person name="De Vries R.P."/>
            <person name="Baker S.E."/>
            <person name="Andersen M.R."/>
        </authorList>
    </citation>
    <scope>NUCLEOTIDE SEQUENCE [LARGE SCALE GENOMIC DNA]</scope>
    <source>
        <strain evidence="2 3">CBS 588.65</strain>
    </source>
</reference>
<feature type="region of interest" description="Disordered" evidence="1">
    <location>
        <begin position="64"/>
        <end position="98"/>
    </location>
</feature>
<feature type="compositionally biased region" description="Polar residues" evidence="1">
    <location>
        <begin position="71"/>
        <end position="91"/>
    </location>
</feature>
<feature type="region of interest" description="Disordered" evidence="1">
    <location>
        <begin position="1"/>
        <end position="47"/>
    </location>
</feature>
<comment type="caution">
    <text evidence="2">The sequence shown here is derived from an EMBL/GenBank/DDBJ whole genome shotgun (WGS) entry which is preliminary data.</text>
</comment>
<accession>A0ABR4HN88</accession>
<feature type="compositionally biased region" description="Basic and acidic residues" evidence="1">
    <location>
        <begin position="14"/>
        <end position="47"/>
    </location>
</feature>
<protein>
    <submittedName>
        <fullName evidence="2">Uncharacterized protein</fullName>
    </submittedName>
</protein>
<dbReference type="Proteomes" id="UP001610334">
    <property type="component" value="Unassembled WGS sequence"/>
</dbReference>
<sequence length="174" mass="19870">MWRRNGRPGGISCDRVDNKEETRLTVAERRSNGDSLQEKSRRGRSWRESVIEAKRWRRKNHPIVRVPPNVESPSSERVQSFNQRKGRSNSLVDKGSRTPRFNNSCPSGLLELLLRLVSFVYSGPCGNFLFERAYSIVYSVCSSRKANLIYALGLDQPLRREGTVKIMSGVSNVR</sequence>
<proteinExistence type="predicted"/>
<gene>
    <name evidence="2" type="ORF">BJX63DRAFT_131471</name>
</gene>
<evidence type="ECO:0000313" key="3">
    <source>
        <dbReference type="Proteomes" id="UP001610334"/>
    </source>
</evidence>
<keyword evidence="3" id="KW-1185">Reference proteome</keyword>
<dbReference type="EMBL" id="JBFXLT010000020">
    <property type="protein sequence ID" value="KAL2816953.1"/>
    <property type="molecule type" value="Genomic_DNA"/>
</dbReference>
<evidence type="ECO:0000256" key="1">
    <source>
        <dbReference type="SAM" id="MobiDB-lite"/>
    </source>
</evidence>